<dbReference type="Pfam" id="PF07727">
    <property type="entry name" value="RVT_2"/>
    <property type="match status" value="1"/>
</dbReference>
<name>A0A1S3XFE9_TOBAC</name>
<dbReference type="PANTHER" id="PTHR11439:SF464">
    <property type="entry name" value="REVERSE TRANSCRIPTASE TY1_COPIA-TYPE DOMAIN-CONTAINING PROTEIN"/>
    <property type="match status" value="1"/>
</dbReference>
<sequence>MTTIRTVIAIAALRHWPVHQMDVHNAFLNGDLAEELTHALLSSGFQQSKHDYSLFSKTTNNKFVLVLVYVDDLLVTGNDLKVLHQAKSVLHKSFKLKDIGKLRYFLGMEFARSEEGILMSQRKYSLEMISEAGLSGSKPKDTPMEQNLKLTSTEYDELQCLSQFMHAPKTSHYEDTLHIVKYIKKQPGLGLLMSSRGEEKVEALCDSDWASCPMSEKSITGVCVKLGTSLISWKAKKQSTISRSSAEAEYRSMAHTIAELTWLMKELGVSVKLPMDLYCDNKASLQIAANPIYHERIKHIDIDCHFIREKIQERLIRTAHIATQEQPADILTKALGHRQHAVLVSKLGMKNIFHSQLEGECRDK</sequence>
<evidence type="ECO:0000259" key="1">
    <source>
        <dbReference type="Pfam" id="PF07727"/>
    </source>
</evidence>
<reference evidence="2" key="1">
    <citation type="submission" date="2025-08" db="UniProtKB">
        <authorList>
            <consortium name="RefSeq"/>
        </authorList>
    </citation>
    <scope>IDENTIFICATION</scope>
</reference>
<dbReference type="RefSeq" id="XP_016438494.1">
    <property type="nucleotide sequence ID" value="XM_016583008.1"/>
</dbReference>
<dbReference type="AlphaFoldDB" id="A0A1S3XFE9"/>
<organism evidence="2">
    <name type="scientific">Nicotiana tabacum</name>
    <name type="common">Common tobacco</name>
    <dbReference type="NCBI Taxonomy" id="4097"/>
    <lineage>
        <taxon>Eukaryota</taxon>
        <taxon>Viridiplantae</taxon>
        <taxon>Streptophyta</taxon>
        <taxon>Embryophyta</taxon>
        <taxon>Tracheophyta</taxon>
        <taxon>Spermatophyta</taxon>
        <taxon>Magnoliopsida</taxon>
        <taxon>eudicotyledons</taxon>
        <taxon>Gunneridae</taxon>
        <taxon>Pentapetalae</taxon>
        <taxon>asterids</taxon>
        <taxon>lamiids</taxon>
        <taxon>Solanales</taxon>
        <taxon>Solanaceae</taxon>
        <taxon>Nicotianoideae</taxon>
        <taxon>Nicotianeae</taxon>
        <taxon>Nicotiana</taxon>
    </lineage>
</organism>
<dbReference type="OrthoDB" id="414945at2759"/>
<feature type="domain" description="Reverse transcriptase Ty1/copia-type" evidence="1">
    <location>
        <begin position="35"/>
        <end position="145"/>
    </location>
</feature>
<dbReference type="InterPro" id="IPR013103">
    <property type="entry name" value="RVT_2"/>
</dbReference>
<proteinExistence type="predicted"/>
<dbReference type="InterPro" id="IPR043502">
    <property type="entry name" value="DNA/RNA_pol_sf"/>
</dbReference>
<evidence type="ECO:0000313" key="2">
    <source>
        <dbReference type="RefSeq" id="XP_016438494.1"/>
    </source>
</evidence>
<dbReference type="SUPFAM" id="SSF56672">
    <property type="entry name" value="DNA/RNA polymerases"/>
    <property type="match status" value="1"/>
</dbReference>
<accession>A0A1S3XFE9</accession>
<dbReference type="STRING" id="4097.A0A1S3XFE9"/>
<dbReference type="PANTHER" id="PTHR11439">
    <property type="entry name" value="GAG-POL-RELATED RETROTRANSPOSON"/>
    <property type="match status" value="1"/>
</dbReference>
<gene>
    <name evidence="2" type="primary">LOC107764447</name>
</gene>
<protein>
    <submittedName>
        <fullName evidence="2">Uncharacterized mitochondrial protein AtMg00810-like</fullName>
    </submittedName>
</protein>
<dbReference type="CDD" id="cd09272">
    <property type="entry name" value="RNase_HI_RT_Ty1"/>
    <property type="match status" value="1"/>
</dbReference>
<dbReference type="KEGG" id="nta:107764447"/>
<dbReference type="PaxDb" id="4097-A0A1S3XFE9"/>